<dbReference type="Proteomes" id="UP000544122">
    <property type="component" value="Unassembled WGS sequence"/>
</dbReference>
<evidence type="ECO:0000313" key="2">
    <source>
        <dbReference type="EMBL" id="NOJ42825.1"/>
    </source>
</evidence>
<organism evidence="2 3">
    <name type="scientific">Bradyrhizobium australiense</name>
    <dbReference type="NCBI Taxonomy" id="2721161"/>
    <lineage>
        <taxon>Bacteria</taxon>
        <taxon>Pseudomonadati</taxon>
        <taxon>Pseudomonadota</taxon>
        <taxon>Alphaproteobacteria</taxon>
        <taxon>Hyphomicrobiales</taxon>
        <taxon>Nitrobacteraceae</taxon>
        <taxon>Bradyrhizobium</taxon>
    </lineage>
</organism>
<keyword evidence="1" id="KW-1133">Transmembrane helix</keyword>
<gene>
    <name evidence="2" type="ORF">HCN58_25130</name>
</gene>
<name>A0A7Y4LYJ6_9BRAD</name>
<feature type="transmembrane region" description="Helical" evidence="1">
    <location>
        <begin position="20"/>
        <end position="40"/>
    </location>
</feature>
<proteinExistence type="predicted"/>
<dbReference type="AlphaFoldDB" id="A0A7Y4LYJ6"/>
<evidence type="ECO:0000313" key="3">
    <source>
        <dbReference type="Proteomes" id="UP000544122"/>
    </source>
</evidence>
<keyword evidence="1" id="KW-0812">Transmembrane</keyword>
<evidence type="ECO:0000256" key="1">
    <source>
        <dbReference type="SAM" id="Phobius"/>
    </source>
</evidence>
<comment type="caution">
    <text evidence="2">The sequence shown here is derived from an EMBL/GenBank/DDBJ whole genome shotgun (WGS) entry which is preliminary data.</text>
</comment>
<keyword evidence="3" id="KW-1185">Reference proteome</keyword>
<accession>A0A7Y4LYJ6</accession>
<protein>
    <submittedName>
        <fullName evidence="2">Uncharacterized protein</fullName>
    </submittedName>
</protein>
<dbReference type="RefSeq" id="WP_171582054.1">
    <property type="nucleotide sequence ID" value="NZ_JAAVLX010000008.1"/>
</dbReference>
<keyword evidence="1" id="KW-0472">Membrane</keyword>
<reference evidence="2 3" key="1">
    <citation type="submission" date="2020-03" db="EMBL/GenBank/DDBJ databases">
        <title>Bradyrhizobium diversity isolated from nodules of Indigofera sp.</title>
        <authorList>
            <person name="Klepa M."/>
            <person name="Helene L."/>
            <person name="Hungria M."/>
        </authorList>
    </citation>
    <scope>NUCLEOTIDE SEQUENCE [LARGE SCALE GENOMIC DNA]</scope>
    <source>
        <strain evidence="2 3">WSM 1791</strain>
    </source>
</reference>
<sequence length="47" mass="4819">MAKTAGISSSASQNSDVAQLVSIALCSGIGLLISLVVVIGRMHGIWY</sequence>
<dbReference type="EMBL" id="JAAVLX010000008">
    <property type="protein sequence ID" value="NOJ42825.1"/>
    <property type="molecule type" value="Genomic_DNA"/>
</dbReference>